<evidence type="ECO:0000256" key="1">
    <source>
        <dbReference type="SAM" id="MobiDB-lite"/>
    </source>
</evidence>
<dbReference type="AlphaFoldDB" id="A0AAV2GMH9"/>
<dbReference type="EMBL" id="OZ034822">
    <property type="protein sequence ID" value="CAL1411043.1"/>
    <property type="molecule type" value="Genomic_DNA"/>
</dbReference>
<sequence>MVSKPHPLRSSELLRQSTTIRSRFPKPNSPATPTISIIDQSEDENIKTLPLRRTHQYSCREEVLSPPTTPTFQISQNQSSELCPFNGGSQNRFLVTPTVEMRVG</sequence>
<gene>
    <name evidence="2" type="ORF">LTRI10_LOCUS50420</name>
</gene>
<organism evidence="2 3">
    <name type="scientific">Linum trigynum</name>
    <dbReference type="NCBI Taxonomy" id="586398"/>
    <lineage>
        <taxon>Eukaryota</taxon>
        <taxon>Viridiplantae</taxon>
        <taxon>Streptophyta</taxon>
        <taxon>Embryophyta</taxon>
        <taxon>Tracheophyta</taxon>
        <taxon>Spermatophyta</taxon>
        <taxon>Magnoliopsida</taxon>
        <taxon>eudicotyledons</taxon>
        <taxon>Gunneridae</taxon>
        <taxon>Pentapetalae</taxon>
        <taxon>rosids</taxon>
        <taxon>fabids</taxon>
        <taxon>Malpighiales</taxon>
        <taxon>Linaceae</taxon>
        <taxon>Linum</taxon>
    </lineage>
</organism>
<reference evidence="2 3" key="1">
    <citation type="submission" date="2024-04" db="EMBL/GenBank/DDBJ databases">
        <authorList>
            <person name="Fracassetti M."/>
        </authorList>
    </citation>
    <scope>NUCLEOTIDE SEQUENCE [LARGE SCALE GENOMIC DNA]</scope>
</reference>
<feature type="region of interest" description="Disordered" evidence="1">
    <location>
        <begin position="1"/>
        <end position="35"/>
    </location>
</feature>
<keyword evidence="3" id="KW-1185">Reference proteome</keyword>
<proteinExistence type="predicted"/>
<accession>A0AAV2GMH9</accession>
<name>A0AAV2GMH9_9ROSI</name>
<evidence type="ECO:0000313" key="3">
    <source>
        <dbReference type="Proteomes" id="UP001497516"/>
    </source>
</evidence>
<dbReference type="Proteomes" id="UP001497516">
    <property type="component" value="Chromosome 9"/>
</dbReference>
<evidence type="ECO:0000313" key="2">
    <source>
        <dbReference type="EMBL" id="CAL1411043.1"/>
    </source>
</evidence>
<protein>
    <submittedName>
        <fullName evidence="2">Uncharacterized protein</fullName>
    </submittedName>
</protein>